<gene>
    <name evidence="2" type="ORF">EK21DRAFT_53093</name>
</gene>
<dbReference type="AlphaFoldDB" id="A0A9P4LUU7"/>
<dbReference type="SUPFAM" id="SSF63829">
    <property type="entry name" value="Calcium-dependent phosphotriesterase"/>
    <property type="match status" value="1"/>
</dbReference>
<keyword evidence="1" id="KW-0732">Signal</keyword>
<dbReference type="InterPro" id="IPR011042">
    <property type="entry name" value="6-blade_b-propeller_TolB-like"/>
</dbReference>
<dbReference type="InterPro" id="IPR052998">
    <property type="entry name" value="Hetero-Diels-Alderase-like"/>
</dbReference>
<dbReference type="PANTHER" id="PTHR42060">
    <property type="entry name" value="NHL REPEAT-CONTAINING PROTEIN-RELATED"/>
    <property type="match status" value="1"/>
</dbReference>
<keyword evidence="3" id="KW-1185">Reference proteome</keyword>
<dbReference type="EMBL" id="ML978155">
    <property type="protein sequence ID" value="KAF2036104.1"/>
    <property type="molecule type" value="Genomic_DNA"/>
</dbReference>
<feature type="chain" id="PRO_5040128010" evidence="1">
    <location>
        <begin position="17"/>
        <end position="294"/>
    </location>
</feature>
<evidence type="ECO:0000313" key="2">
    <source>
        <dbReference type="EMBL" id="KAF2036104.1"/>
    </source>
</evidence>
<name>A0A9P4LUU7_9PLEO</name>
<accession>A0A9P4LUU7</accession>
<protein>
    <submittedName>
        <fullName evidence="2">Uncharacterized protein</fullName>
    </submittedName>
</protein>
<dbReference type="Gene3D" id="2.120.10.30">
    <property type="entry name" value="TolB, C-terminal domain"/>
    <property type="match status" value="1"/>
</dbReference>
<dbReference type="PANTHER" id="PTHR42060:SF3">
    <property type="entry name" value="SMP-30_GLUCONOLACTONASE_LRE-LIKE REGION DOMAIN-CONTAINING PROTEIN"/>
    <property type="match status" value="1"/>
</dbReference>
<evidence type="ECO:0000313" key="3">
    <source>
        <dbReference type="Proteomes" id="UP000799777"/>
    </source>
</evidence>
<evidence type="ECO:0000256" key="1">
    <source>
        <dbReference type="SAM" id="SignalP"/>
    </source>
</evidence>
<dbReference type="OrthoDB" id="9977941at2759"/>
<sequence length="294" mass="31135">MKLLTTLTALMATATASSVRTVFQFPNSTWLENLALTRNHSLLVTVIGRPEVHLIYPHLQHDIFAVAVGTTTPANAPIEGSFSIWTIDVSDCSRPATVHKIVDLPTVSMVNGLTLSPPNTLLLADSWAGNIVGLNLKTRTYSVVLQDESLEANFSAPLPLGVNGLRYHLDPKTHTDYIYYSNFARDTIGRVKVNSATGHATGPFEIIAQGESVGGPDDLAVLDDGSVLVVRPLVDRFEHVHLNGTVSGGLDVSGGTSVVLAGKGKGEERKVYVSTSGLVGGVSTGKGGVVEVEL</sequence>
<organism evidence="2 3">
    <name type="scientific">Setomelanomma holmii</name>
    <dbReference type="NCBI Taxonomy" id="210430"/>
    <lineage>
        <taxon>Eukaryota</taxon>
        <taxon>Fungi</taxon>
        <taxon>Dikarya</taxon>
        <taxon>Ascomycota</taxon>
        <taxon>Pezizomycotina</taxon>
        <taxon>Dothideomycetes</taxon>
        <taxon>Pleosporomycetidae</taxon>
        <taxon>Pleosporales</taxon>
        <taxon>Pleosporineae</taxon>
        <taxon>Phaeosphaeriaceae</taxon>
        <taxon>Setomelanomma</taxon>
    </lineage>
</organism>
<feature type="signal peptide" evidence="1">
    <location>
        <begin position="1"/>
        <end position="16"/>
    </location>
</feature>
<dbReference type="Proteomes" id="UP000799777">
    <property type="component" value="Unassembled WGS sequence"/>
</dbReference>
<proteinExistence type="predicted"/>
<comment type="caution">
    <text evidence="2">The sequence shown here is derived from an EMBL/GenBank/DDBJ whole genome shotgun (WGS) entry which is preliminary data.</text>
</comment>
<reference evidence="2" key="1">
    <citation type="journal article" date="2020" name="Stud. Mycol.">
        <title>101 Dothideomycetes genomes: a test case for predicting lifestyles and emergence of pathogens.</title>
        <authorList>
            <person name="Haridas S."/>
            <person name="Albert R."/>
            <person name="Binder M."/>
            <person name="Bloem J."/>
            <person name="Labutti K."/>
            <person name="Salamov A."/>
            <person name="Andreopoulos B."/>
            <person name="Baker S."/>
            <person name="Barry K."/>
            <person name="Bills G."/>
            <person name="Bluhm B."/>
            <person name="Cannon C."/>
            <person name="Castanera R."/>
            <person name="Culley D."/>
            <person name="Daum C."/>
            <person name="Ezra D."/>
            <person name="Gonzalez J."/>
            <person name="Henrissat B."/>
            <person name="Kuo A."/>
            <person name="Liang C."/>
            <person name="Lipzen A."/>
            <person name="Lutzoni F."/>
            <person name="Magnuson J."/>
            <person name="Mondo S."/>
            <person name="Nolan M."/>
            <person name="Ohm R."/>
            <person name="Pangilinan J."/>
            <person name="Park H.-J."/>
            <person name="Ramirez L."/>
            <person name="Alfaro M."/>
            <person name="Sun H."/>
            <person name="Tritt A."/>
            <person name="Yoshinaga Y."/>
            <person name="Zwiers L.-H."/>
            <person name="Turgeon B."/>
            <person name="Goodwin S."/>
            <person name="Spatafora J."/>
            <person name="Crous P."/>
            <person name="Grigoriev I."/>
        </authorList>
    </citation>
    <scope>NUCLEOTIDE SEQUENCE</scope>
    <source>
        <strain evidence="2">CBS 110217</strain>
    </source>
</reference>